<organism evidence="4 5">
    <name type="scientific">Caenorhabditis angaria</name>
    <dbReference type="NCBI Taxonomy" id="860376"/>
    <lineage>
        <taxon>Eukaryota</taxon>
        <taxon>Metazoa</taxon>
        <taxon>Ecdysozoa</taxon>
        <taxon>Nematoda</taxon>
        <taxon>Chromadorea</taxon>
        <taxon>Rhabditida</taxon>
        <taxon>Rhabditina</taxon>
        <taxon>Rhabditomorpha</taxon>
        <taxon>Rhabditoidea</taxon>
        <taxon>Rhabditidae</taxon>
        <taxon>Peloderinae</taxon>
        <taxon>Caenorhabditis</taxon>
    </lineage>
</organism>
<dbReference type="OrthoDB" id="416729at2759"/>
<comment type="caution">
    <text evidence="4">The sequence shown here is derived from an EMBL/GenBank/DDBJ whole genome shotgun (WGS) entry which is preliminary data.</text>
</comment>
<evidence type="ECO:0000256" key="3">
    <source>
        <dbReference type="ARBA" id="ARBA00023242"/>
    </source>
</evidence>
<evidence type="ECO:0000313" key="4">
    <source>
        <dbReference type="EMBL" id="CAI5447805.1"/>
    </source>
</evidence>
<dbReference type="GO" id="GO:0000172">
    <property type="term" value="C:ribonuclease MRP complex"/>
    <property type="evidence" value="ECO:0007669"/>
    <property type="project" value="InterPro"/>
</dbReference>
<accession>A0A9P1N1A5</accession>
<dbReference type="GO" id="GO:0005655">
    <property type="term" value="C:nucleolar ribonuclease P complex"/>
    <property type="evidence" value="ECO:0007669"/>
    <property type="project" value="InterPro"/>
</dbReference>
<dbReference type="PANTHER" id="PTHR15314">
    <property type="entry name" value="RIBONUCLEASE P PROTEIN SUBUNIT P20"/>
    <property type="match status" value="1"/>
</dbReference>
<dbReference type="Gene3D" id="3.30.110.20">
    <property type="entry name" value="Alba-like domain"/>
    <property type="match status" value="1"/>
</dbReference>
<name>A0A9P1N1A5_9PELO</name>
<proteinExistence type="predicted"/>
<dbReference type="AlphaFoldDB" id="A0A9P1N1A5"/>
<comment type="subcellular location">
    <subcellularLocation>
        <location evidence="1">Nucleus</location>
        <location evidence="1">Nucleolus</location>
    </subcellularLocation>
</comment>
<dbReference type="EMBL" id="CANHGI010000004">
    <property type="protein sequence ID" value="CAI5447805.1"/>
    <property type="molecule type" value="Genomic_DNA"/>
</dbReference>
<reference evidence="4" key="1">
    <citation type="submission" date="2022-11" db="EMBL/GenBank/DDBJ databases">
        <authorList>
            <person name="Kikuchi T."/>
        </authorList>
    </citation>
    <scope>NUCLEOTIDE SEQUENCE</scope>
    <source>
        <strain evidence="4">PS1010</strain>
    </source>
</reference>
<keyword evidence="5" id="KW-1185">Reference proteome</keyword>
<evidence type="ECO:0000256" key="1">
    <source>
        <dbReference type="ARBA" id="ARBA00004604"/>
    </source>
</evidence>
<dbReference type="GO" id="GO:0001682">
    <property type="term" value="P:tRNA 5'-leader removal"/>
    <property type="evidence" value="ECO:0007669"/>
    <property type="project" value="InterPro"/>
</dbReference>
<protein>
    <submittedName>
        <fullName evidence="4">Uncharacterized protein</fullName>
    </submittedName>
</protein>
<evidence type="ECO:0000313" key="5">
    <source>
        <dbReference type="Proteomes" id="UP001152747"/>
    </source>
</evidence>
<dbReference type="SUPFAM" id="SSF82704">
    <property type="entry name" value="AlbA-like"/>
    <property type="match status" value="1"/>
</dbReference>
<dbReference type="PANTHER" id="PTHR15314:SF1">
    <property type="entry name" value="RIBONUCLEASE P PROTEIN SUBUNIT P20"/>
    <property type="match status" value="1"/>
</dbReference>
<dbReference type="Pfam" id="PF12328">
    <property type="entry name" value="Rpp20"/>
    <property type="match status" value="1"/>
</dbReference>
<evidence type="ECO:0000256" key="2">
    <source>
        <dbReference type="ARBA" id="ARBA00022694"/>
    </source>
</evidence>
<dbReference type="Proteomes" id="UP001152747">
    <property type="component" value="Unassembled WGS sequence"/>
</dbReference>
<dbReference type="InterPro" id="IPR036882">
    <property type="entry name" value="Alba-like_dom_sf"/>
</dbReference>
<sequence length="125" mass="14476">MSKTSRIDETNFEINRRRNVKPHFEPNHIYITRKTNIEQQSKKAAEMLNNSFDEIFIHGMGASLNKAMVFALEVERKFAGSVKSDVLTSTVQVTDEIFSFSDEHENNLRNRPISAVHIHLYRVIV</sequence>
<gene>
    <name evidence="4" type="ORF">CAMP_LOCUS10442</name>
</gene>
<dbReference type="GO" id="GO:0003676">
    <property type="term" value="F:nucleic acid binding"/>
    <property type="evidence" value="ECO:0007669"/>
    <property type="project" value="InterPro"/>
</dbReference>
<keyword evidence="2" id="KW-0819">tRNA processing</keyword>
<keyword evidence="3" id="KW-0539">Nucleus</keyword>
<dbReference type="InterPro" id="IPR014612">
    <property type="entry name" value="Pop7/Rpp20"/>
</dbReference>